<dbReference type="Pfam" id="PF10513">
    <property type="entry name" value="EPL1"/>
    <property type="match status" value="1"/>
</dbReference>
<feature type="compositionally biased region" description="Low complexity" evidence="10">
    <location>
        <begin position="134"/>
        <end position="145"/>
    </location>
</feature>
<dbReference type="Gene3D" id="2.30.30.140">
    <property type="match status" value="1"/>
</dbReference>
<proteinExistence type="predicted"/>
<dbReference type="SMART" id="SM00249">
    <property type="entry name" value="PHD"/>
    <property type="match status" value="2"/>
</dbReference>
<protein>
    <recommendedName>
        <fullName evidence="17">Peregrin</fullName>
    </recommendedName>
</protein>
<keyword evidence="3" id="KW-0677">Repeat</keyword>
<dbReference type="InterPro" id="IPR019787">
    <property type="entry name" value="Znf_PHD-finger"/>
</dbReference>
<dbReference type="SMART" id="SM00293">
    <property type="entry name" value="PWWP"/>
    <property type="match status" value="1"/>
</dbReference>
<dbReference type="Pfam" id="PF00855">
    <property type="entry name" value="PWWP"/>
    <property type="match status" value="1"/>
</dbReference>
<evidence type="ECO:0000256" key="3">
    <source>
        <dbReference type="ARBA" id="ARBA00022737"/>
    </source>
</evidence>
<dbReference type="InterPro" id="IPR000313">
    <property type="entry name" value="PWWP_dom"/>
</dbReference>
<evidence type="ECO:0000256" key="9">
    <source>
        <dbReference type="PROSITE-ProRule" id="PRU00146"/>
    </source>
</evidence>
<dbReference type="SMART" id="SM00297">
    <property type="entry name" value="BROMO"/>
    <property type="match status" value="1"/>
</dbReference>
<feature type="domain" description="Bromo" evidence="11">
    <location>
        <begin position="624"/>
        <end position="694"/>
    </location>
</feature>
<dbReference type="GO" id="GO:0006357">
    <property type="term" value="P:regulation of transcription by RNA polymerase II"/>
    <property type="evidence" value="ECO:0007669"/>
    <property type="project" value="TreeGrafter"/>
</dbReference>
<accession>A0A8H7VFQ4</accession>
<evidence type="ECO:0000259" key="11">
    <source>
        <dbReference type="PROSITE" id="PS50014"/>
    </source>
</evidence>
<dbReference type="Pfam" id="PF00439">
    <property type="entry name" value="Bromodomain"/>
    <property type="match status" value="1"/>
</dbReference>
<feature type="compositionally biased region" description="Low complexity" evidence="10">
    <location>
        <begin position="9"/>
        <end position="23"/>
    </location>
</feature>
<dbReference type="GO" id="GO:0008270">
    <property type="term" value="F:zinc ion binding"/>
    <property type="evidence" value="ECO:0007669"/>
    <property type="project" value="UniProtKB-KW"/>
</dbReference>
<feature type="compositionally biased region" description="Basic and acidic residues" evidence="10">
    <location>
        <begin position="912"/>
        <end position="939"/>
    </location>
</feature>
<dbReference type="Gene3D" id="3.30.40.10">
    <property type="entry name" value="Zinc/RING finger domain, C3HC4 (zinc finger)"/>
    <property type="match status" value="2"/>
</dbReference>
<dbReference type="SUPFAM" id="SSF57903">
    <property type="entry name" value="FYVE/PHD zinc finger"/>
    <property type="match status" value="1"/>
</dbReference>
<dbReference type="OrthoDB" id="20839at2759"/>
<evidence type="ECO:0000256" key="7">
    <source>
        <dbReference type="ARBA" id="ARBA00023242"/>
    </source>
</evidence>
<evidence type="ECO:0000256" key="8">
    <source>
        <dbReference type="PROSITE-ProRule" id="PRU00035"/>
    </source>
</evidence>
<evidence type="ECO:0000256" key="5">
    <source>
        <dbReference type="ARBA" id="ARBA00022833"/>
    </source>
</evidence>
<feature type="compositionally biased region" description="Pro residues" evidence="10">
    <location>
        <begin position="976"/>
        <end position="987"/>
    </location>
</feature>
<dbReference type="InterPro" id="IPR034732">
    <property type="entry name" value="EPHD"/>
</dbReference>
<comment type="caution">
    <text evidence="15">The sequence shown here is derived from an EMBL/GenBank/DDBJ whole genome shotgun (WGS) entry which is preliminary data.</text>
</comment>
<gene>
    <name evidence="15" type="ORF">INT46_006600</name>
</gene>
<feature type="domain" description="PHD-type" evidence="14">
    <location>
        <begin position="305"/>
        <end position="420"/>
    </location>
</feature>
<dbReference type="PROSITE" id="PS51805">
    <property type="entry name" value="EPHD"/>
    <property type="match status" value="1"/>
</dbReference>
<name>A0A8H7VFQ4_9FUNG</name>
<dbReference type="GO" id="GO:0005634">
    <property type="term" value="C:nucleus"/>
    <property type="evidence" value="ECO:0007669"/>
    <property type="project" value="UniProtKB-SubCell"/>
</dbReference>
<dbReference type="InterPro" id="IPR001487">
    <property type="entry name" value="Bromodomain"/>
</dbReference>
<evidence type="ECO:0000313" key="15">
    <source>
        <dbReference type="EMBL" id="KAG2214808.1"/>
    </source>
</evidence>
<evidence type="ECO:0000259" key="14">
    <source>
        <dbReference type="PROSITE" id="PS51805"/>
    </source>
</evidence>
<feature type="compositionally biased region" description="Low complexity" evidence="10">
    <location>
        <begin position="767"/>
        <end position="782"/>
    </location>
</feature>
<dbReference type="PROSITE" id="PS01359">
    <property type="entry name" value="ZF_PHD_1"/>
    <property type="match status" value="1"/>
</dbReference>
<dbReference type="Pfam" id="PF13831">
    <property type="entry name" value="PHD_2"/>
    <property type="match status" value="1"/>
</dbReference>
<dbReference type="PANTHER" id="PTHR13793:SF107">
    <property type="entry name" value="BROMODOMAIN-CONTAINING PROTEIN HOMOLOG"/>
    <property type="match status" value="1"/>
</dbReference>
<dbReference type="InterPro" id="IPR019786">
    <property type="entry name" value="Zinc_finger_PHD-type_CS"/>
</dbReference>
<reference evidence="15" key="1">
    <citation type="submission" date="2020-12" db="EMBL/GenBank/DDBJ databases">
        <title>Metabolic potential, ecology and presence of endohyphal bacteria is reflected in genomic diversity of Mucoromycotina.</title>
        <authorList>
            <person name="Muszewska A."/>
            <person name="Okrasinska A."/>
            <person name="Steczkiewicz K."/>
            <person name="Drgas O."/>
            <person name="Orlowska M."/>
            <person name="Perlinska-Lenart U."/>
            <person name="Aleksandrzak-Piekarczyk T."/>
            <person name="Szatraj K."/>
            <person name="Zielenkiewicz U."/>
            <person name="Pilsyk S."/>
            <person name="Malc E."/>
            <person name="Mieczkowski P."/>
            <person name="Kruszewska J.S."/>
            <person name="Biernat P."/>
            <person name="Pawlowska J."/>
        </authorList>
    </citation>
    <scope>NUCLEOTIDE SEQUENCE</scope>
    <source>
        <strain evidence="15">CBS 226.32</strain>
    </source>
</reference>
<feature type="compositionally biased region" description="Low complexity" evidence="10">
    <location>
        <begin position="956"/>
        <end position="970"/>
    </location>
</feature>
<dbReference type="PRINTS" id="PR00503">
    <property type="entry name" value="BROMODOMAIN"/>
</dbReference>
<dbReference type="Proteomes" id="UP000650833">
    <property type="component" value="Unassembled WGS sequence"/>
</dbReference>
<feature type="compositionally biased region" description="Low complexity" evidence="10">
    <location>
        <begin position="34"/>
        <end position="51"/>
    </location>
</feature>
<dbReference type="PANTHER" id="PTHR13793">
    <property type="entry name" value="PHD FINGER PROTEINS"/>
    <property type="match status" value="1"/>
</dbReference>
<dbReference type="FunFam" id="3.30.40.10:FF:000007">
    <property type="entry name" value="Bromodomain containing 1, isoform CRA_b"/>
    <property type="match status" value="1"/>
</dbReference>
<feature type="region of interest" description="Disordered" evidence="10">
    <location>
        <begin position="1"/>
        <end position="51"/>
    </location>
</feature>
<evidence type="ECO:0000313" key="16">
    <source>
        <dbReference type="Proteomes" id="UP000650833"/>
    </source>
</evidence>
<dbReference type="SUPFAM" id="SSF47370">
    <property type="entry name" value="Bromodomain"/>
    <property type="match status" value="1"/>
</dbReference>
<keyword evidence="16" id="KW-1185">Reference proteome</keyword>
<dbReference type="GO" id="GO:0006325">
    <property type="term" value="P:chromatin organization"/>
    <property type="evidence" value="ECO:0007669"/>
    <property type="project" value="UniProtKB-ARBA"/>
</dbReference>
<evidence type="ECO:0000256" key="2">
    <source>
        <dbReference type="ARBA" id="ARBA00022723"/>
    </source>
</evidence>
<evidence type="ECO:0000259" key="12">
    <source>
        <dbReference type="PROSITE" id="PS50016"/>
    </source>
</evidence>
<dbReference type="InterPro" id="IPR001965">
    <property type="entry name" value="Znf_PHD"/>
</dbReference>
<keyword evidence="7" id="KW-0539">Nucleus</keyword>
<dbReference type="CDD" id="cd15492">
    <property type="entry name" value="PHD_BRPF_JADE_like"/>
    <property type="match status" value="1"/>
</dbReference>
<feature type="region of interest" description="Disordered" evidence="10">
    <location>
        <begin position="767"/>
        <end position="893"/>
    </location>
</feature>
<keyword evidence="5" id="KW-0862">Zinc</keyword>
<dbReference type="CDD" id="cd04369">
    <property type="entry name" value="Bromodomain"/>
    <property type="match status" value="1"/>
</dbReference>
<evidence type="ECO:0000256" key="10">
    <source>
        <dbReference type="SAM" id="MobiDB-lite"/>
    </source>
</evidence>
<dbReference type="InterPro" id="IPR036427">
    <property type="entry name" value="Bromodomain-like_sf"/>
</dbReference>
<dbReference type="InterPro" id="IPR011011">
    <property type="entry name" value="Znf_FYVE_PHD"/>
</dbReference>
<evidence type="ECO:0000256" key="6">
    <source>
        <dbReference type="ARBA" id="ARBA00023117"/>
    </source>
</evidence>
<feature type="region of interest" description="Disordered" evidence="10">
    <location>
        <begin position="94"/>
        <end position="161"/>
    </location>
</feature>
<feature type="compositionally biased region" description="Polar residues" evidence="10">
    <location>
        <begin position="827"/>
        <end position="841"/>
    </location>
</feature>
<feature type="domain" description="PWWP" evidence="13">
    <location>
        <begin position="991"/>
        <end position="1052"/>
    </location>
</feature>
<dbReference type="PROSITE" id="PS50016">
    <property type="entry name" value="ZF_PHD_2"/>
    <property type="match status" value="1"/>
</dbReference>
<evidence type="ECO:0000256" key="4">
    <source>
        <dbReference type="ARBA" id="ARBA00022771"/>
    </source>
</evidence>
<dbReference type="CDD" id="cd05839">
    <property type="entry name" value="PWWP_BRPF"/>
    <property type="match status" value="1"/>
</dbReference>
<dbReference type="EMBL" id="JAEPRC010000020">
    <property type="protein sequence ID" value="KAG2214808.1"/>
    <property type="molecule type" value="Genomic_DNA"/>
</dbReference>
<dbReference type="InterPro" id="IPR019542">
    <property type="entry name" value="Enhancer_polycomb-like_N"/>
</dbReference>
<keyword evidence="6 8" id="KW-0103">Bromodomain</keyword>
<evidence type="ECO:0000256" key="1">
    <source>
        <dbReference type="ARBA" id="ARBA00004123"/>
    </source>
</evidence>
<dbReference type="PROSITE" id="PS50014">
    <property type="entry name" value="BROMODOMAIN_2"/>
    <property type="match status" value="1"/>
</dbReference>
<dbReference type="PROSITE" id="PS50812">
    <property type="entry name" value="PWWP"/>
    <property type="match status" value="1"/>
</dbReference>
<dbReference type="FunFam" id="3.30.40.10:FF:000008">
    <property type="entry name" value="Bromodomain containing 1, isoform CRA_a"/>
    <property type="match status" value="1"/>
</dbReference>
<dbReference type="SUPFAM" id="SSF63748">
    <property type="entry name" value="Tudor/PWWP/MBT"/>
    <property type="match status" value="1"/>
</dbReference>
<feature type="compositionally biased region" description="Polar residues" evidence="10">
    <location>
        <begin position="94"/>
        <end position="105"/>
    </location>
</feature>
<dbReference type="AlphaFoldDB" id="A0A8H7VFQ4"/>
<evidence type="ECO:0000259" key="13">
    <source>
        <dbReference type="PROSITE" id="PS50812"/>
    </source>
</evidence>
<feature type="region of interest" description="Disordered" evidence="10">
    <location>
        <begin position="912"/>
        <end position="987"/>
    </location>
</feature>
<dbReference type="Gene3D" id="1.20.920.10">
    <property type="entry name" value="Bromodomain-like"/>
    <property type="match status" value="1"/>
</dbReference>
<sequence length="1109" mass="126323">MSIEEDSILSATSSAATSAAALAVQKKGRRKTSPSKQKQTPPPSQQQLQFSQLTNSLKNSFDKPREERSYKDFFPDLDIREPLAIVKVPESPTNQIVSKRQSTPVLRSPSIDEYETASEGESSSITASHKLPIPSYQKIKPPSQKQKVKKEESSNDNQLFHRPDNHYIRYIELLISPEPSETELFATIEYDMDEQDEVWLQIYNKERKKENLGEVTGELFEAIIDQLEKEWFNLIKNLPKKTAEDPILPEDSKCAVCDDGECENSNAIVFCDGCNLAVHQDCYGIPYIPEGQWLCRKCMVSPENPVSCIFCPGEGGAFKQTTTNQWGHLLCAVWIPEVSLSNSVYMEPIDNIESVPKSRWKLSCYICRRRHGACIQCDNKHCFVAFHVTCARWARLCMRMKLHGTHYDGVVLKAYCDRHTPRDYKDTVDVDTNLAAAQQWFVNHKQGMPRRRYVDEEEEDPFEYNAVQKQKSKLLPTSKAARAHQHQYTAGAPIAPEYILDKLENLQCVRQTKLKKKTHLITSICRYWSLKRESRRGAPLLKRLHLEPWTASSSELKQSEVEKAQKASSMMSLRADLEKVRMLTEQVQKRERHKLDRVRKQKAYIEMILYPVEFIVQPILRQLMAMDKKEFFKYPVPLELAPDYYDVIKEPMSFSDVQDKLALHQYSTVDEFEYDLNLIWKNAMFYNKRETLYFKLAQKLQKQAEELIAEAQEGFENLQIRNESGALDVEVDPSIFEYGQPPGALAQLADLEKESVPDISSVSSLSSAVDLSQSTSTSTNSSGNGGNAHRKRATSDEDSLDSIKKRTRSGIKATRNLNTRSLRSRQVEQSLPNSPTTPQAFSSSATSRKRKRTASPINIESPPLLLPPTSTPVSRAQLRHKRDATPLSQKLKPKEQTIEKYFIRQPIKPKENPIIEDFKEEPVQPIKKSKEQPSRKTKEQSITSTEKFATIKRQPSSSASALAKSSTSTAPVSTTLPPPSSAKPPPVKFTNNELVWARVRGFPPHPASIVDPKLSKKKIPENVLALTKTDKDHVLVEFFQVSDSHMWGWIEKKEINPFGYIDLDKDMLLIAKRSKKPARIKEVKSGYKYACELAHIDSSVALVYVFKKF</sequence>
<dbReference type="Pfam" id="PF13832">
    <property type="entry name" value="zf-HC5HC2H_2"/>
    <property type="match status" value="1"/>
</dbReference>
<dbReference type="InterPro" id="IPR013083">
    <property type="entry name" value="Znf_RING/FYVE/PHD"/>
</dbReference>
<feature type="domain" description="PHD-type" evidence="12">
    <location>
        <begin position="251"/>
        <end position="301"/>
    </location>
</feature>
<feature type="compositionally biased region" description="Basic and acidic residues" evidence="10">
    <location>
        <begin position="149"/>
        <end position="161"/>
    </location>
</feature>
<keyword evidence="4 9" id="KW-0863">Zinc-finger</keyword>
<dbReference type="InterPro" id="IPR050701">
    <property type="entry name" value="Histone_Mod_Regulator"/>
</dbReference>
<organism evidence="15 16">
    <name type="scientific">Mucor plumbeus</name>
    <dbReference type="NCBI Taxonomy" id="97098"/>
    <lineage>
        <taxon>Eukaryota</taxon>
        <taxon>Fungi</taxon>
        <taxon>Fungi incertae sedis</taxon>
        <taxon>Mucoromycota</taxon>
        <taxon>Mucoromycotina</taxon>
        <taxon>Mucoromycetes</taxon>
        <taxon>Mucorales</taxon>
        <taxon>Mucorineae</taxon>
        <taxon>Mucoraceae</taxon>
        <taxon>Mucor</taxon>
    </lineage>
</organism>
<keyword evidence="2" id="KW-0479">Metal-binding</keyword>
<comment type="subcellular location">
    <subcellularLocation>
        <location evidence="1">Nucleus</location>
    </subcellularLocation>
</comment>
<evidence type="ECO:0008006" key="17">
    <source>
        <dbReference type="Google" id="ProtNLM"/>
    </source>
</evidence>